<evidence type="ECO:0000313" key="1">
    <source>
        <dbReference type="EMBL" id="KAJ6831037.1"/>
    </source>
</evidence>
<comment type="caution">
    <text evidence="1">The sequence shown here is derived from an EMBL/GenBank/DDBJ whole genome shotgun (WGS) entry which is preliminary data.</text>
</comment>
<sequence length="148" mass="17066">MRQTWSGCFPGSTLDRWIPWSGRAQTTVVAMQRSWRRRTRSWLRLGWAMGIARRRRRSHGGGYEEHYRKGQRGSARKLGVGALWRSRRLLSGANYPRRDNTLVARSSGTESMGRRSCGGQGFGYPFFCGFVFWMCRYVPGVKTGHKDK</sequence>
<accession>A0AAX6GRU1</accession>
<keyword evidence="2" id="KW-1185">Reference proteome</keyword>
<reference evidence="1" key="1">
    <citation type="journal article" date="2023" name="GigaByte">
        <title>Genome assembly of the bearded iris, Iris pallida Lam.</title>
        <authorList>
            <person name="Bruccoleri R.E."/>
            <person name="Oakeley E.J."/>
            <person name="Faust A.M.E."/>
            <person name="Altorfer M."/>
            <person name="Dessus-Babus S."/>
            <person name="Burckhardt D."/>
            <person name="Oertli M."/>
            <person name="Naumann U."/>
            <person name="Petersen F."/>
            <person name="Wong J."/>
        </authorList>
    </citation>
    <scope>NUCLEOTIDE SEQUENCE</scope>
    <source>
        <strain evidence="1">GSM-AAB239-AS_SAM_17_03QT</strain>
    </source>
</reference>
<protein>
    <submittedName>
        <fullName evidence="1">Uncharacterized protein</fullName>
    </submittedName>
</protein>
<dbReference type="AlphaFoldDB" id="A0AAX6GRU1"/>
<proteinExistence type="predicted"/>
<dbReference type="EMBL" id="JANAVB010017061">
    <property type="protein sequence ID" value="KAJ6831037.1"/>
    <property type="molecule type" value="Genomic_DNA"/>
</dbReference>
<name>A0AAX6GRU1_IRIPA</name>
<reference evidence="1" key="2">
    <citation type="submission" date="2023-04" db="EMBL/GenBank/DDBJ databases">
        <authorList>
            <person name="Bruccoleri R.E."/>
            <person name="Oakeley E.J."/>
            <person name="Faust A.-M."/>
            <person name="Dessus-Babus S."/>
            <person name="Altorfer M."/>
            <person name="Burckhardt D."/>
            <person name="Oertli M."/>
            <person name="Naumann U."/>
            <person name="Petersen F."/>
            <person name="Wong J."/>
        </authorList>
    </citation>
    <scope>NUCLEOTIDE SEQUENCE</scope>
    <source>
        <strain evidence="1">GSM-AAB239-AS_SAM_17_03QT</strain>
        <tissue evidence="1">Leaf</tissue>
    </source>
</reference>
<gene>
    <name evidence="1" type="ORF">M6B38_351550</name>
</gene>
<evidence type="ECO:0000313" key="2">
    <source>
        <dbReference type="Proteomes" id="UP001140949"/>
    </source>
</evidence>
<organism evidence="1 2">
    <name type="scientific">Iris pallida</name>
    <name type="common">Sweet iris</name>
    <dbReference type="NCBI Taxonomy" id="29817"/>
    <lineage>
        <taxon>Eukaryota</taxon>
        <taxon>Viridiplantae</taxon>
        <taxon>Streptophyta</taxon>
        <taxon>Embryophyta</taxon>
        <taxon>Tracheophyta</taxon>
        <taxon>Spermatophyta</taxon>
        <taxon>Magnoliopsida</taxon>
        <taxon>Liliopsida</taxon>
        <taxon>Asparagales</taxon>
        <taxon>Iridaceae</taxon>
        <taxon>Iridoideae</taxon>
        <taxon>Irideae</taxon>
        <taxon>Iris</taxon>
    </lineage>
</organism>
<dbReference type="Proteomes" id="UP001140949">
    <property type="component" value="Unassembled WGS sequence"/>
</dbReference>